<dbReference type="InterPro" id="IPR029044">
    <property type="entry name" value="Nucleotide-diphossugar_trans"/>
</dbReference>
<dbReference type="AlphaFoldDB" id="A0AA37IDB5"/>
<protein>
    <submittedName>
        <fullName evidence="2">Glycosyltransferase family 2 protein</fullName>
    </submittedName>
</protein>
<dbReference type="PANTHER" id="PTHR22916:SF3">
    <property type="entry name" value="UDP-GLCNAC:BETAGAL BETA-1,3-N-ACETYLGLUCOSAMINYLTRANSFERASE-LIKE PROTEIN 1"/>
    <property type="match status" value="1"/>
</dbReference>
<gene>
    <name evidence="2" type="ORF">CBA19CS42_21580</name>
</gene>
<reference evidence="2" key="1">
    <citation type="submission" date="2022-09" db="EMBL/GenBank/DDBJ databases">
        <title>Isolation and characterization of 3-chlorobenzoate degrading bacteria from soils in Shizuoka.</title>
        <authorList>
            <person name="Ifat A."/>
            <person name="Ogawa N."/>
            <person name="Kimbara K."/>
            <person name="Moriuchi R."/>
            <person name="Dohra H."/>
            <person name="Shintani M."/>
        </authorList>
    </citation>
    <scope>NUCLEOTIDE SEQUENCE</scope>
    <source>
        <strain evidence="2">19CS4-2</strain>
    </source>
</reference>
<dbReference type="PANTHER" id="PTHR22916">
    <property type="entry name" value="GLYCOSYLTRANSFERASE"/>
    <property type="match status" value="1"/>
</dbReference>
<evidence type="ECO:0000313" key="2">
    <source>
        <dbReference type="EMBL" id="GJH27154.1"/>
    </source>
</evidence>
<dbReference type="SUPFAM" id="SSF53448">
    <property type="entry name" value="Nucleotide-diphospho-sugar transferases"/>
    <property type="match status" value="1"/>
</dbReference>
<dbReference type="RefSeq" id="WP_238213850.1">
    <property type="nucleotide sequence ID" value="NZ_BPUS01000009.1"/>
</dbReference>
<dbReference type="Pfam" id="PF00535">
    <property type="entry name" value="Glycos_transf_2"/>
    <property type="match status" value="1"/>
</dbReference>
<sequence>MTSPRVSVIIPAYNAGAFIEQAVNSVLAQTFQDFEVIIVSDGSTDNTVRVLNRYERDSRVRVITLNSNSGESIATNIAITAARGEYIARLDADDIALPDRLLYQVDVLDNNSWVTVTGAQVDTLDESTGIRAPLKWTARSDADIKSALLDGGYHFITSTTMWRRAWFLERNIWWNASLPSGRDHRFWIDAMLAGAGFANLDRVLAVYRWHATNISHDVDSVLASGRANRDLVVRSFFPPLSRPEAMNLAPLLETQYWGTNHLTDVDSLRRAVETLERMRPMRESIYGENRALLSEYIDRWFDIASRRIAELASVTVRPAHFG</sequence>
<proteinExistence type="predicted"/>
<evidence type="ECO:0000259" key="1">
    <source>
        <dbReference type="Pfam" id="PF00535"/>
    </source>
</evidence>
<dbReference type="Proteomes" id="UP001055111">
    <property type="component" value="Unassembled WGS sequence"/>
</dbReference>
<evidence type="ECO:0000313" key="3">
    <source>
        <dbReference type="Proteomes" id="UP001055111"/>
    </source>
</evidence>
<dbReference type="InterPro" id="IPR001173">
    <property type="entry name" value="Glyco_trans_2-like"/>
</dbReference>
<dbReference type="Gene3D" id="3.90.550.10">
    <property type="entry name" value="Spore Coat Polysaccharide Biosynthesis Protein SpsA, Chain A"/>
    <property type="match status" value="1"/>
</dbReference>
<feature type="domain" description="Glycosyltransferase 2-like" evidence="1">
    <location>
        <begin position="7"/>
        <end position="167"/>
    </location>
</feature>
<dbReference type="CDD" id="cd00761">
    <property type="entry name" value="Glyco_tranf_GTA_type"/>
    <property type="match status" value="1"/>
</dbReference>
<organism evidence="2 3">
    <name type="scientific">Caballeronia novacaledonica</name>
    <dbReference type="NCBI Taxonomy" id="1544861"/>
    <lineage>
        <taxon>Bacteria</taxon>
        <taxon>Pseudomonadati</taxon>
        <taxon>Pseudomonadota</taxon>
        <taxon>Betaproteobacteria</taxon>
        <taxon>Burkholderiales</taxon>
        <taxon>Burkholderiaceae</taxon>
        <taxon>Caballeronia</taxon>
    </lineage>
</organism>
<dbReference type="EMBL" id="BPUS01000009">
    <property type="protein sequence ID" value="GJH27154.1"/>
    <property type="molecule type" value="Genomic_DNA"/>
</dbReference>
<name>A0AA37IDB5_9BURK</name>
<dbReference type="GO" id="GO:0016758">
    <property type="term" value="F:hexosyltransferase activity"/>
    <property type="evidence" value="ECO:0007669"/>
    <property type="project" value="UniProtKB-ARBA"/>
</dbReference>
<comment type="caution">
    <text evidence="2">The sequence shown here is derived from an EMBL/GenBank/DDBJ whole genome shotgun (WGS) entry which is preliminary data.</text>
</comment>
<accession>A0AA37IDB5</accession>